<keyword evidence="3" id="KW-0732">Signal</keyword>
<dbReference type="Gene3D" id="3.80.10.10">
    <property type="entry name" value="Ribonuclease Inhibitor"/>
    <property type="match status" value="3"/>
</dbReference>
<sequence>MFPCVMMMFHLMFASGVDYQCPYGECECFRARIMCDNLGMEELPPLLTTQPTVNTYLSADNNAISHIRAGTIPAGLVEISLVNNPIVSIDDTAFALSSTTLEIISITNARFTRIPDAFRNLTALKYFTLSGLQIQDWNSDVMKVIGATIEMMSLGPVGLTSWPSWFQFFTSLTEVTISGNAIASIPEDAFDQIYNRLTSFGIINSSLTELPKALSKLSVLETLIVQVSDLSELAWLPSFGKLTTLRLEDAHLSSAGNLSNALKVVADSVDFVGLQGNRLTTIPELSFMTTLSAVDFMHNRISDTLSGSFPPGVETVDLSYNLLPAIPRPIYNLKSLAYLTIPWNYVTGLTGTEIPTSTTQADFGHNLISELTDSSFPENSSIIYLTLSYNPIVKISSSAFQNLLHLGSLLMTNTNINRLPVSLAPLKTLYYFDISGSQNLVCTCEEVSLRPLFLRLESMKGNCGQIDIYYFYTSLSVACPT</sequence>
<dbReference type="InterPro" id="IPR032675">
    <property type="entry name" value="LRR_dom_sf"/>
</dbReference>
<comment type="caution">
    <text evidence="4">The sequence shown here is derived from an EMBL/GenBank/DDBJ whole genome shotgun (WGS) entry which is preliminary data.</text>
</comment>
<evidence type="ECO:0008006" key="6">
    <source>
        <dbReference type="Google" id="ProtNLM"/>
    </source>
</evidence>
<dbReference type="EMBL" id="CAJHNH020002773">
    <property type="protein sequence ID" value="CAG5127700.1"/>
    <property type="molecule type" value="Genomic_DNA"/>
</dbReference>
<accession>A0A8S3ZJ18</accession>
<organism evidence="4 5">
    <name type="scientific">Candidula unifasciata</name>
    <dbReference type="NCBI Taxonomy" id="100452"/>
    <lineage>
        <taxon>Eukaryota</taxon>
        <taxon>Metazoa</taxon>
        <taxon>Spiralia</taxon>
        <taxon>Lophotrochozoa</taxon>
        <taxon>Mollusca</taxon>
        <taxon>Gastropoda</taxon>
        <taxon>Heterobranchia</taxon>
        <taxon>Euthyneura</taxon>
        <taxon>Panpulmonata</taxon>
        <taxon>Eupulmonata</taxon>
        <taxon>Stylommatophora</taxon>
        <taxon>Helicina</taxon>
        <taxon>Helicoidea</taxon>
        <taxon>Geomitridae</taxon>
        <taxon>Candidula</taxon>
    </lineage>
</organism>
<keyword evidence="2" id="KW-0677">Repeat</keyword>
<name>A0A8S3ZJ18_9EUPU</name>
<evidence type="ECO:0000256" key="3">
    <source>
        <dbReference type="SAM" id="SignalP"/>
    </source>
</evidence>
<keyword evidence="1" id="KW-0433">Leucine-rich repeat</keyword>
<protein>
    <recommendedName>
        <fullName evidence="6">LRRNT domain-containing protein</fullName>
    </recommendedName>
</protein>
<evidence type="ECO:0000313" key="4">
    <source>
        <dbReference type="EMBL" id="CAG5127700.1"/>
    </source>
</evidence>
<dbReference type="InterPro" id="IPR050333">
    <property type="entry name" value="SLRP"/>
</dbReference>
<dbReference type="AlphaFoldDB" id="A0A8S3ZJ18"/>
<proteinExistence type="predicted"/>
<evidence type="ECO:0000256" key="1">
    <source>
        <dbReference type="ARBA" id="ARBA00022614"/>
    </source>
</evidence>
<evidence type="ECO:0000313" key="5">
    <source>
        <dbReference type="Proteomes" id="UP000678393"/>
    </source>
</evidence>
<keyword evidence="5" id="KW-1185">Reference proteome</keyword>
<dbReference type="SUPFAM" id="SSF52047">
    <property type="entry name" value="RNI-like"/>
    <property type="match status" value="1"/>
</dbReference>
<feature type="signal peptide" evidence="3">
    <location>
        <begin position="1"/>
        <end position="16"/>
    </location>
</feature>
<gene>
    <name evidence="4" type="ORF">CUNI_LOCUS13258</name>
</gene>
<dbReference type="GO" id="GO:0005615">
    <property type="term" value="C:extracellular space"/>
    <property type="evidence" value="ECO:0007669"/>
    <property type="project" value="TreeGrafter"/>
</dbReference>
<evidence type="ECO:0000256" key="2">
    <source>
        <dbReference type="ARBA" id="ARBA00022737"/>
    </source>
</evidence>
<reference evidence="4" key="1">
    <citation type="submission" date="2021-04" db="EMBL/GenBank/DDBJ databases">
        <authorList>
            <consortium name="Molecular Ecology Group"/>
        </authorList>
    </citation>
    <scope>NUCLEOTIDE SEQUENCE</scope>
</reference>
<dbReference type="PANTHER" id="PTHR45712:SF22">
    <property type="entry name" value="INSULIN-LIKE GROWTH FACTOR-BINDING PROTEIN COMPLEX ACID LABILE SUBUNIT"/>
    <property type="match status" value="1"/>
</dbReference>
<dbReference type="OrthoDB" id="676979at2759"/>
<dbReference type="Proteomes" id="UP000678393">
    <property type="component" value="Unassembled WGS sequence"/>
</dbReference>
<dbReference type="PANTHER" id="PTHR45712">
    <property type="entry name" value="AGAP008170-PA"/>
    <property type="match status" value="1"/>
</dbReference>
<feature type="chain" id="PRO_5035818976" description="LRRNT domain-containing protein" evidence="3">
    <location>
        <begin position="17"/>
        <end position="481"/>
    </location>
</feature>